<dbReference type="InterPro" id="IPR029063">
    <property type="entry name" value="SAM-dependent_MTases_sf"/>
</dbReference>
<comment type="caution">
    <text evidence="2">The sequence shown here is derived from an EMBL/GenBank/DDBJ whole genome shotgun (WGS) entry which is preliminary data.</text>
</comment>
<dbReference type="Pfam" id="PF13578">
    <property type="entry name" value="Methyltransf_24"/>
    <property type="match status" value="1"/>
</dbReference>
<sequence length="268" mass="29182">MTVSVALGLALLAILLLATLLIAAYSLHKVRAAHLMLYELRDTLEQGGNRQFRQLEALHGLYIELKLDKSLPPTRGWAASPDFLIELARHAREARPGIVVECSSGTSTVVLARTLQLNGRGKVYSLEHDPHYAQLTRELLARHGLSEWAVVLDAPLEPLDVGNVPYTWYRASVLPALPQIDMLVIDGPPQAVGRLARYPAGPVLLPRLAPGGAVFLDDAARPDEQEAVQRWRDAFADLQVSTRNCEKGCAVLQRPAAAAVAESVTRAA</sequence>
<dbReference type="AlphaFoldDB" id="A0A6I3T225"/>
<evidence type="ECO:0000313" key="1">
    <source>
        <dbReference type="EMBL" id="GGC17254.1"/>
    </source>
</evidence>
<reference evidence="1" key="1">
    <citation type="journal article" date="2014" name="Int. J. Syst. Evol. Microbiol.">
        <title>Complete genome of a new Firmicutes species belonging to the dominant human colonic microbiota ('Ruminococcus bicirculans') reveals two chromosomes and a selective capacity to utilize plant glucans.</title>
        <authorList>
            <consortium name="NISC Comparative Sequencing Program"/>
            <person name="Wegmann U."/>
            <person name="Louis P."/>
            <person name="Goesmann A."/>
            <person name="Henrissat B."/>
            <person name="Duncan S.H."/>
            <person name="Flint H.J."/>
        </authorList>
    </citation>
    <scope>NUCLEOTIDE SEQUENCE</scope>
    <source>
        <strain evidence="1">CGMCC 1.15931</strain>
    </source>
</reference>
<keyword evidence="2" id="KW-0808">Transferase</keyword>
<accession>A0A6I3T225</accession>
<name>A0A6I3T225_9BURK</name>
<evidence type="ECO:0000313" key="2">
    <source>
        <dbReference type="EMBL" id="MTV54945.1"/>
    </source>
</evidence>
<dbReference type="EMBL" id="BMKG01000022">
    <property type="protein sequence ID" value="GGC17254.1"/>
    <property type="molecule type" value="Genomic_DNA"/>
</dbReference>
<reference evidence="2 3" key="3">
    <citation type="submission" date="2019-11" db="EMBL/GenBank/DDBJ databases">
        <title>Type strains purchased from KCTC, JCM and DSMZ.</title>
        <authorList>
            <person name="Lu H."/>
        </authorList>
    </citation>
    <scope>NUCLEOTIDE SEQUENCE [LARGE SCALE GENOMIC DNA]</scope>
    <source>
        <strain evidence="2 3">KCTC 52429</strain>
    </source>
</reference>
<dbReference type="GO" id="GO:0008168">
    <property type="term" value="F:methyltransferase activity"/>
    <property type="evidence" value="ECO:0007669"/>
    <property type="project" value="UniProtKB-KW"/>
</dbReference>
<dbReference type="EMBL" id="WNKZ01000066">
    <property type="protein sequence ID" value="MTV54945.1"/>
    <property type="molecule type" value="Genomic_DNA"/>
</dbReference>
<dbReference type="Proteomes" id="UP000430634">
    <property type="component" value="Unassembled WGS sequence"/>
</dbReference>
<reference evidence="1" key="4">
    <citation type="submission" date="2024-05" db="EMBL/GenBank/DDBJ databases">
        <authorList>
            <person name="Sun Q."/>
            <person name="Zhou Y."/>
        </authorList>
    </citation>
    <scope>NUCLEOTIDE SEQUENCE</scope>
    <source>
        <strain evidence="1">CGMCC 1.15931</strain>
    </source>
</reference>
<dbReference type="OrthoDB" id="823440at2"/>
<dbReference type="RefSeq" id="WP_155472225.1">
    <property type="nucleotide sequence ID" value="NZ_BMKG01000022.1"/>
</dbReference>
<evidence type="ECO:0000313" key="4">
    <source>
        <dbReference type="Proteomes" id="UP000622638"/>
    </source>
</evidence>
<dbReference type="SUPFAM" id="SSF53335">
    <property type="entry name" value="S-adenosyl-L-methionine-dependent methyltransferases"/>
    <property type="match status" value="1"/>
</dbReference>
<protein>
    <submittedName>
        <fullName evidence="2">Class I SAM-dependent methyltransferase</fullName>
    </submittedName>
</protein>
<organism evidence="2 3">
    <name type="scientific">Pseudoduganella buxea</name>
    <dbReference type="NCBI Taxonomy" id="1949069"/>
    <lineage>
        <taxon>Bacteria</taxon>
        <taxon>Pseudomonadati</taxon>
        <taxon>Pseudomonadota</taxon>
        <taxon>Betaproteobacteria</taxon>
        <taxon>Burkholderiales</taxon>
        <taxon>Oxalobacteraceae</taxon>
        <taxon>Telluria group</taxon>
        <taxon>Pseudoduganella</taxon>
    </lineage>
</organism>
<keyword evidence="2" id="KW-0489">Methyltransferase</keyword>
<gene>
    <name evidence="1" type="ORF">GCM10011572_43200</name>
    <name evidence="2" type="ORF">GM672_19635</name>
</gene>
<dbReference type="GO" id="GO:0032259">
    <property type="term" value="P:methylation"/>
    <property type="evidence" value="ECO:0007669"/>
    <property type="project" value="UniProtKB-KW"/>
</dbReference>
<keyword evidence="4" id="KW-1185">Reference proteome</keyword>
<reference evidence="4" key="2">
    <citation type="journal article" date="2019" name="Int. J. Syst. Evol. Microbiol.">
        <title>The Global Catalogue of Microorganisms (GCM) 10K type strain sequencing project: providing services to taxonomists for standard genome sequencing and annotation.</title>
        <authorList>
            <consortium name="The Broad Institute Genomics Platform"/>
            <consortium name="The Broad Institute Genome Sequencing Center for Infectious Disease"/>
            <person name="Wu L."/>
            <person name="Ma J."/>
        </authorList>
    </citation>
    <scope>NUCLEOTIDE SEQUENCE [LARGE SCALE GENOMIC DNA]</scope>
    <source>
        <strain evidence="4">CGMCC 1.15931</strain>
    </source>
</reference>
<proteinExistence type="predicted"/>
<dbReference type="Proteomes" id="UP000622638">
    <property type="component" value="Unassembled WGS sequence"/>
</dbReference>
<evidence type="ECO:0000313" key="3">
    <source>
        <dbReference type="Proteomes" id="UP000430634"/>
    </source>
</evidence>
<dbReference type="Gene3D" id="3.40.50.150">
    <property type="entry name" value="Vaccinia Virus protein VP39"/>
    <property type="match status" value="1"/>
</dbReference>